<feature type="transmembrane region" description="Helical" evidence="2">
    <location>
        <begin position="63"/>
        <end position="84"/>
    </location>
</feature>
<evidence type="ECO:0000313" key="4">
    <source>
        <dbReference type="Proteomes" id="UP000215914"/>
    </source>
</evidence>
<name>A0A9K3GYY2_HELAN</name>
<sequence length="313" mass="36463">MNSIDLRTEKANAIFRHQTNFQTITTLFRFIEICVFLVLISTFSSQLPFSVRISTDYFKQISFAGISPRFVFVIGNVIILTLLFKSRAKQNEDSLGKIDVYDECVRRCQKSIVNRTTDVIVHDNYNNNNKKKIYRSQSEKMMRFECNDSEKYRKLTRSVTDRRILKLKNIEFCAGEKPSPEKVISVESHRKLTRSVTERRILTNVDGCGGEKPSPEKVKRSPEICRKALPEISRSQSEKMMRVEFKESESERKLRRTVTEKEMFRNDDSSSVPERNVDELSSEAFRRTVEEFIARQQQSLRDEELAPVPYVGA</sequence>
<keyword evidence="2" id="KW-1133">Transmembrane helix</keyword>
<evidence type="ECO:0000256" key="1">
    <source>
        <dbReference type="SAM" id="MobiDB-lite"/>
    </source>
</evidence>
<comment type="caution">
    <text evidence="3">The sequence shown here is derived from an EMBL/GenBank/DDBJ whole genome shotgun (WGS) entry which is preliminary data.</text>
</comment>
<dbReference type="PANTHER" id="PTHR33640">
    <property type="entry name" value="TRANSMEMBRANE PROTEIN"/>
    <property type="match status" value="1"/>
</dbReference>
<keyword evidence="2" id="KW-0812">Transmembrane</keyword>
<evidence type="ECO:0000313" key="3">
    <source>
        <dbReference type="EMBL" id="KAF5758694.1"/>
    </source>
</evidence>
<proteinExistence type="predicted"/>
<dbReference type="Gramene" id="mRNA:HanXRQr2_Chr16g0732221">
    <property type="protein sequence ID" value="CDS:HanXRQr2_Chr16g0732221.1"/>
    <property type="gene ID" value="HanXRQr2_Chr16g0732221"/>
</dbReference>
<dbReference type="AlphaFoldDB" id="A0A9K3GYY2"/>
<keyword evidence="4" id="KW-1185">Reference proteome</keyword>
<evidence type="ECO:0008006" key="5">
    <source>
        <dbReference type="Google" id="ProtNLM"/>
    </source>
</evidence>
<feature type="region of interest" description="Disordered" evidence="1">
    <location>
        <begin position="260"/>
        <end position="280"/>
    </location>
</feature>
<gene>
    <name evidence="3" type="ORF">HanXRQr2_Chr16g0732221</name>
</gene>
<reference evidence="3" key="1">
    <citation type="journal article" date="2017" name="Nature">
        <title>The sunflower genome provides insights into oil metabolism, flowering and Asterid evolution.</title>
        <authorList>
            <person name="Badouin H."/>
            <person name="Gouzy J."/>
            <person name="Grassa C.J."/>
            <person name="Murat F."/>
            <person name="Staton S.E."/>
            <person name="Cottret L."/>
            <person name="Lelandais-Briere C."/>
            <person name="Owens G.L."/>
            <person name="Carrere S."/>
            <person name="Mayjonade B."/>
            <person name="Legrand L."/>
            <person name="Gill N."/>
            <person name="Kane N.C."/>
            <person name="Bowers J.E."/>
            <person name="Hubner S."/>
            <person name="Bellec A."/>
            <person name="Berard A."/>
            <person name="Berges H."/>
            <person name="Blanchet N."/>
            <person name="Boniface M.C."/>
            <person name="Brunel D."/>
            <person name="Catrice O."/>
            <person name="Chaidir N."/>
            <person name="Claudel C."/>
            <person name="Donnadieu C."/>
            <person name="Faraut T."/>
            <person name="Fievet G."/>
            <person name="Helmstetter N."/>
            <person name="King M."/>
            <person name="Knapp S.J."/>
            <person name="Lai Z."/>
            <person name="Le Paslier M.C."/>
            <person name="Lippi Y."/>
            <person name="Lorenzon L."/>
            <person name="Mandel J.R."/>
            <person name="Marage G."/>
            <person name="Marchand G."/>
            <person name="Marquand E."/>
            <person name="Bret-Mestries E."/>
            <person name="Morien E."/>
            <person name="Nambeesan S."/>
            <person name="Nguyen T."/>
            <person name="Pegot-Espagnet P."/>
            <person name="Pouilly N."/>
            <person name="Raftis F."/>
            <person name="Sallet E."/>
            <person name="Schiex T."/>
            <person name="Thomas J."/>
            <person name="Vandecasteele C."/>
            <person name="Vares D."/>
            <person name="Vear F."/>
            <person name="Vautrin S."/>
            <person name="Crespi M."/>
            <person name="Mangin B."/>
            <person name="Burke J.M."/>
            <person name="Salse J."/>
            <person name="Munos S."/>
            <person name="Vincourt P."/>
            <person name="Rieseberg L.H."/>
            <person name="Langlade N.B."/>
        </authorList>
    </citation>
    <scope>NUCLEOTIDE SEQUENCE</scope>
    <source>
        <tissue evidence="3">Leaves</tissue>
    </source>
</reference>
<evidence type="ECO:0000256" key="2">
    <source>
        <dbReference type="SAM" id="Phobius"/>
    </source>
</evidence>
<feature type="transmembrane region" description="Helical" evidence="2">
    <location>
        <begin position="21"/>
        <end position="43"/>
    </location>
</feature>
<reference evidence="3" key="2">
    <citation type="submission" date="2020-06" db="EMBL/GenBank/DDBJ databases">
        <title>Helianthus annuus Genome sequencing and assembly Release 2.</title>
        <authorList>
            <person name="Gouzy J."/>
            <person name="Langlade N."/>
            <person name="Munos S."/>
        </authorList>
    </citation>
    <scope>NUCLEOTIDE SEQUENCE</scope>
    <source>
        <tissue evidence="3">Leaves</tissue>
    </source>
</reference>
<dbReference type="PANTHER" id="PTHR33640:SF38">
    <property type="entry name" value="DUF4408 DOMAIN-CONTAINING PROTEIN"/>
    <property type="match status" value="1"/>
</dbReference>
<accession>A0A9K3GYY2</accession>
<keyword evidence="2" id="KW-0472">Membrane</keyword>
<protein>
    <recommendedName>
        <fullName evidence="5">DUF4408 domain-containing protein</fullName>
    </recommendedName>
</protein>
<dbReference type="EMBL" id="MNCJ02000331">
    <property type="protein sequence ID" value="KAF5758694.1"/>
    <property type="molecule type" value="Genomic_DNA"/>
</dbReference>
<organism evidence="3 4">
    <name type="scientific">Helianthus annuus</name>
    <name type="common">Common sunflower</name>
    <dbReference type="NCBI Taxonomy" id="4232"/>
    <lineage>
        <taxon>Eukaryota</taxon>
        <taxon>Viridiplantae</taxon>
        <taxon>Streptophyta</taxon>
        <taxon>Embryophyta</taxon>
        <taxon>Tracheophyta</taxon>
        <taxon>Spermatophyta</taxon>
        <taxon>Magnoliopsida</taxon>
        <taxon>eudicotyledons</taxon>
        <taxon>Gunneridae</taxon>
        <taxon>Pentapetalae</taxon>
        <taxon>asterids</taxon>
        <taxon>campanulids</taxon>
        <taxon>Asterales</taxon>
        <taxon>Asteraceae</taxon>
        <taxon>Asteroideae</taxon>
        <taxon>Heliantheae alliance</taxon>
        <taxon>Heliantheae</taxon>
        <taxon>Helianthus</taxon>
    </lineage>
</organism>
<dbReference type="OrthoDB" id="1095087at2759"/>
<dbReference type="Proteomes" id="UP000215914">
    <property type="component" value="Unassembled WGS sequence"/>
</dbReference>